<dbReference type="AlphaFoldDB" id="A0A2Z6NNB1"/>
<sequence length="207" mass="23095">MGLDPVTHRPRIDHLNLITNLQHFLLAANVLNNFSNTLDITNTYNNNALKLQTDAAKFQLLQNMLQIHANNITPPINPFGQSSSSSHQENFLNEVLGLNNQSNFLSQNYHTNFQGFEMPQMQNNGGSSNSSSCLNQNVDEVFDATNSSLNSLPNLVSLSPEYSAVMENKVNQNESSDPSSTSTTFEMLGDFMYEDLTIDACWKDLLE</sequence>
<organism evidence="1 2">
    <name type="scientific">Trifolium subterraneum</name>
    <name type="common">Subterranean clover</name>
    <dbReference type="NCBI Taxonomy" id="3900"/>
    <lineage>
        <taxon>Eukaryota</taxon>
        <taxon>Viridiplantae</taxon>
        <taxon>Streptophyta</taxon>
        <taxon>Embryophyta</taxon>
        <taxon>Tracheophyta</taxon>
        <taxon>Spermatophyta</taxon>
        <taxon>Magnoliopsida</taxon>
        <taxon>eudicotyledons</taxon>
        <taxon>Gunneridae</taxon>
        <taxon>Pentapetalae</taxon>
        <taxon>rosids</taxon>
        <taxon>fabids</taxon>
        <taxon>Fabales</taxon>
        <taxon>Fabaceae</taxon>
        <taxon>Papilionoideae</taxon>
        <taxon>50 kb inversion clade</taxon>
        <taxon>NPAAA clade</taxon>
        <taxon>Hologalegina</taxon>
        <taxon>IRL clade</taxon>
        <taxon>Trifolieae</taxon>
        <taxon>Trifolium</taxon>
    </lineage>
</organism>
<dbReference type="EMBL" id="DF973975">
    <property type="protein sequence ID" value="GAU43493.1"/>
    <property type="molecule type" value="Genomic_DNA"/>
</dbReference>
<dbReference type="OrthoDB" id="2143914at2759"/>
<name>A0A2Z6NNB1_TRISU</name>
<accession>A0A2Z6NNB1</accession>
<gene>
    <name evidence="1" type="ORF">TSUD_92040</name>
</gene>
<proteinExistence type="predicted"/>
<reference evidence="2" key="1">
    <citation type="journal article" date="2017" name="Front. Plant Sci.">
        <title>Climate Clever Clovers: New Paradigm to Reduce the Environmental Footprint of Ruminants by Breeding Low Methanogenic Forages Utilizing Haplotype Variation.</title>
        <authorList>
            <person name="Kaur P."/>
            <person name="Appels R."/>
            <person name="Bayer P.E."/>
            <person name="Keeble-Gagnere G."/>
            <person name="Wang J."/>
            <person name="Hirakawa H."/>
            <person name="Shirasawa K."/>
            <person name="Vercoe P."/>
            <person name="Stefanova K."/>
            <person name="Durmic Z."/>
            <person name="Nichols P."/>
            <person name="Revell C."/>
            <person name="Isobe S.N."/>
            <person name="Edwards D."/>
            <person name="Erskine W."/>
        </authorList>
    </citation>
    <scope>NUCLEOTIDE SEQUENCE [LARGE SCALE GENOMIC DNA]</scope>
    <source>
        <strain evidence="2">cv. Daliak</strain>
    </source>
</reference>
<keyword evidence="2" id="KW-1185">Reference proteome</keyword>
<dbReference type="Proteomes" id="UP000242715">
    <property type="component" value="Unassembled WGS sequence"/>
</dbReference>
<protein>
    <submittedName>
        <fullName evidence="1">Uncharacterized protein</fullName>
    </submittedName>
</protein>
<evidence type="ECO:0000313" key="2">
    <source>
        <dbReference type="Proteomes" id="UP000242715"/>
    </source>
</evidence>
<evidence type="ECO:0000313" key="1">
    <source>
        <dbReference type="EMBL" id="GAU43493.1"/>
    </source>
</evidence>